<keyword evidence="1" id="KW-0812">Transmembrane</keyword>
<dbReference type="Proteomes" id="UP001240639">
    <property type="component" value="Unassembled WGS sequence"/>
</dbReference>
<keyword evidence="1" id="KW-0472">Membrane</keyword>
<evidence type="ECO:0000256" key="1">
    <source>
        <dbReference type="SAM" id="Phobius"/>
    </source>
</evidence>
<accession>A0ABT9HLB3</accession>
<feature type="transmembrane region" description="Helical" evidence="1">
    <location>
        <begin position="206"/>
        <end position="226"/>
    </location>
</feature>
<keyword evidence="3" id="KW-1185">Reference proteome</keyword>
<evidence type="ECO:0000313" key="3">
    <source>
        <dbReference type="Proteomes" id="UP001240639"/>
    </source>
</evidence>
<feature type="transmembrane region" description="Helical" evidence="1">
    <location>
        <begin position="35"/>
        <end position="58"/>
    </location>
</feature>
<dbReference type="RefSeq" id="WP_305931394.1">
    <property type="nucleotide sequence ID" value="NZ_JAVAIM010000001.1"/>
</dbReference>
<name>A0ABT9HLB3_9SPHN</name>
<keyword evidence="1" id="KW-1133">Transmembrane helix</keyword>
<feature type="transmembrane region" description="Helical" evidence="1">
    <location>
        <begin position="177"/>
        <end position="200"/>
    </location>
</feature>
<protein>
    <submittedName>
        <fullName evidence="2">Uncharacterized protein</fullName>
    </submittedName>
</protein>
<feature type="transmembrane region" description="Helical" evidence="1">
    <location>
        <begin position="100"/>
        <end position="120"/>
    </location>
</feature>
<gene>
    <name evidence="2" type="ORF">Q9K02_02120</name>
</gene>
<feature type="transmembrane region" description="Helical" evidence="1">
    <location>
        <begin position="12"/>
        <end position="29"/>
    </location>
</feature>
<evidence type="ECO:0000313" key="2">
    <source>
        <dbReference type="EMBL" id="MDP4573934.1"/>
    </source>
</evidence>
<organism evidence="2 3">
    <name type="scientific">Qipengyuania profundimaris</name>
    <dbReference type="NCBI Taxonomy" id="3067652"/>
    <lineage>
        <taxon>Bacteria</taxon>
        <taxon>Pseudomonadati</taxon>
        <taxon>Pseudomonadota</taxon>
        <taxon>Alphaproteobacteria</taxon>
        <taxon>Sphingomonadales</taxon>
        <taxon>Erythrobacteraceae</taxon>
        <taxon>Qipengyuania</taxon>
    </lineage>
</organism>
<sequence>MERQLPARLIRLAPIVLPLLAIAFARAMTFTDWAAANAALAALLFAWIVAESLLLATIAKAEDRKPGLRAMLGAGAAASVVVLVGAAAPVREAIHGMPPLLAAAALTLALFVAWSGALIVHTLSGGASVEEAAAIVLPPKLVRFISAESRIMRLALCGWWRAQDVPAGAQGFSYHRFLLPMIYVFLALQAIELAMVHFLLMQWNATVAWIWFGLGIAGGLWIVGLAQGFRIHPVLLTEHGLRVRSGAMVDLLVPYDAIACIVPSFGAEHVKAADTFDHAMLSWPNAMLELDRELTVRPLLGAEQRVRRIALRIDESAAFLGALEDRVPQLRG</sequence>
<proteinExistence type="predicted"/>
<comment type="caution">
    <text evidence="2">The sequence shown here is derived from an EMBL/GenBank/DDBJ whole genome shotgun (WGS) entry which is preliminary data.</text>
</comment>
<dbReference type="EMBL" id="JAVAIM010000001">
    <property type="protein sequence ID" value="MDP4573934.1"/>
    <property type="molecule type" value="Genomic_DNA"/>
</dbReference>
<reference evidence="2 3" key="1">
    <citation type="submission" date="2023-08" db="EMBL/GenBank/DDBJ databases">
        <title>genomic of G39.</title>
        <authorList>
            <person name="Wang Y."/>
        </authorList>
    </citation>
    <scope>NUCLEOTIDE SEQUENCE [LARGE SCALE GENOMIC DNA]</scope>
    <source>
        <strain evidence="2 3">G39</strain>
    </source>
</reference>
<feature type="transmembrane region" description="Helical" evidence="1">
    <location>
        <begin position="70"/>
        <end position="88"/>
    </location>
</feature>